<feature type="compositionally biased region" description="Basic and acidic residues" evidence="1">
    <location>
        <begin position="24"/>
        <end position="36"/>
    </location>
</feature>
<feature type="region of interest" description="Disordered" evidence="1">
    <location>
        <begin position="20"/>
        <end position="101"/>
    </location>
</feature>
<evidence type="ECO:0000256" key="1">
    <source>
        <dbReference type="SAM" id="MobiDB-lite"/>
    </source>
</evidence>
<sequence>MVANRRWGNTRVVAAKRRAALGHKVRDHDAEQAAGERHRRRRRRRSRARNARSKVTASRCHRFPPNLPHAFMEPTHGRSSSGEIGGEEKVTEGVRGGGSSG</sequence>
<accession>A0A0A9H4M6</accession>
<evidence type="ECO:0000313" key="2">
    <source>
        <dbReference type="EMBL" id="JAE32120.1"/>
    </source>
</evidence>
<feature type="compositionally biased region" description="Basic residues" evidence="1">
    <location>
        <begin position="37"/>
        <end position="52"/>
    </location>
</feature>
<dbReference type="AlphaFoldDB" id="A0A0A9H4M6"/>
<organism evidence="2">
    <name type="scientific">Arundo donax</name>
    <name type="common">Giant reed</name>
    <name type="synonym">Donax arundinaceus</name>
    <dbReference type="NCBI Taxonomy" id="35708"/>
    <lineage>
        <taxon>Eukaryota</taxon>
        <taxon>Viridiplantae</taxon>
        <taxon>Streptophyta</taxon>
        <taxon>Embryophyta</taxon>
        <taxon>Tracheophyta</taxon>
        <taxon>Spermatophyta</taxon>
        <taxon>Magnoliopsida</taxon>
        <taxon>Liliopsida</taxon>
        <taxon>Poales</taxon>
        <taxon>Poaceae</taxon>
        <taxon>PACMAD clade</taxon>
        <taxon>Arundinoideae</taxon>
        <taxon>Arundineae</taxon>
        <taxon>Arundo</taxon>
    </lineage>
</organism>
<proteinExistence type="predicted"/>
<protein>
    <submittedName>
        <fullName evidence="2">Uncharacterized protein</fullName>
    </submittedName>
</protein>
<name>A0A0A9H4M6_ARUDO</name>
<reference evidence="2" key="1">
    <citation type="submission" date="2014-09" db="EMBL/GenBank/DDBJ databases">
        <authorList>
            <person name="Magalhaes I.L.F."/>
            <person name="Oliveira U."/>
            <person name="Santos F.R."/>
            <person name="Vidigal T.H.D.A."/>
            <person name="Brescovit A.D."/>
            <person name="Santos A.J."/>
        </authorList>
    </citation>
    <scope>NUCLEOTIDE SEQUENCE</scope>
    <source>
        <tissue evidence="2">Shoot tissue taken approximately 20 cm above the soil surface</tissue>
    </source>
</reference>
<reference evidence="2" key="2">
    <citation type="journal article" date="2015" name="Data Brief">
        <title>Shoot transcriptome of the giant reed, Arundo donax.</title>
        <authorList>
            <person name="Barrero R.A."/>
            <person name="Guerrero F.D."/>
            <person name="Moolhuijzen P."/>
            <person name="Goolsby J.A."/>
            <person name="Tidwell J."/>
            <person name="Bellgard S.E."/>
            <person name="Bellgard M.I."/>
        </authorList>
    </citation>
    <scope>NUCLEOTIDE SEQUENCE</scope>
    <source>
        <tissue evidence="2">Shoot tissue taken approximately 20 cm above the soil surface</tissue>
    </source>
</reference>
<dbReference type="EMBL" id="GBRH01165776">
    <property type="protein sequence ID" value="JAE32120.1"/>
    <property type="molecule type" value="Transcribed_RNA"/>
</dbReference>